<evidence type="ECO:0000313" key="4">
    <source>
        <dbReference type="WBParaSite" id="TTAC_0000583401-mRNA-1"/>
    </source>
</evidence>
<keyword evidence="3" id="KW-1185">Reference proteome</keyword>
<sequence>MDESFVDLMSHSDSEEFPDDIDTEFYRADDCEDSLEYQNPEFIPLTPDMLVQYMLETVNAVHQITTLPKTIIRLLLDYFKWDKDALIEQYFEHSNPHNFVKSTILPSLVENNDDIPSLVLRSYTDAYGNGEFLWSLLLVFVSTDL</sequence>
<dbReference type="AlphaFoldDB" id="A0A0R3WYJ4"/>
<gene>
    <name evidence="2" type="ORF">TTAC_LOCUS5819</name>
</gene>
<evidence type="ECO:0000313" key="2">
    <source>
        <dbReference type="EMBL" id="VDM27733.1"/>
    </source>
</evidence>
<feature type="domain" description="E3 ubiquitin-protein ligase ARIH1-like UBA-like" evidence="1">
    <location>
        <begin position="52"/>
        <end position="92"/>
    </location>
</feature>
<evidence type="ECO:0000259" key="1">
    <source>
        <dbReference type="Pfam" id="PF21235"/>
    </source>
</evidence>
<dbReference type="WBParaSite" id="TTAC_0000583401-mRNA-1">
    <property type="protein sequence ID" value="TTAC_0000583401-mRNA-1"/>
    <property type="gene ID" value="TTAC_0000583401"/>
</dbReference>
<dbReference type="Proteomes" id="UP000274429">
    <property type="component" value="Unassembled WGS sequence"/>
</dbReference>
<proteinExistence type="predicted"/>
<dbReference type="STRING" id="6205.A0A0R3WYJ4"/>
<reference evidence="2 3" key="2">
    <citation type="submission" date="2018-11" db="EMBL/GenBank/DDBJ databases">
        <authorList>
            <consortium name="Pathogen Informatics"/>
        </authorList>
    </citation>
    <scope>NUCLEOTIDE SEQUENCE [LARGE SCALE GENOMIC DNA]</scope>
</reference>
<dbReference type="EMBL" id="UYWX01009203">
    <property type="protein sequence ID" value="VDM27733.1"/>
    <property type="molecule type" value="Genomic_DNA"/>
</dbReference>
<organism evidence="4">
    <name type="scientific">Hydatigena taeniaeformis</name>
    <name type="common">Feline tapeworm</name>
    <name type="synonym">Taenia taeniaeformis</name>
    <dbReference type="NCBI Taxonomy" id="6205"/>
    <lineage>
        <taxon>Eukaryota</taxon>
        <taxon>Metazoa</taxon>
        <taxon>Spiralia</taxon>
        <taxon>Lophotrochozoa</taxon>
        <taxon>Platyhelminthes</taxon>
        <taxon>Cestoda</taxon>
        <taxon>Eucestoda</taxon>
        <taxon>Cyclophyllidea</taxon>
        <taxon>Taeniidae</taxon>
        <taxon>Hydatigera</taxon>
    </lineage>
</organism>
<dbReference type="InterPro" id="IPR048962">
    <property type="entry name" value="ARIH1-like_UBL"/>
</dbReference>
<protein>
    <submittedName>
        <fullName evidence="4">DDE_Tnp_1_7 domain-containing protein</fullName>
    </submittedName>
</protein>
<accession>A0A0R3WYJ4</accession>
<evidence type="ECO:0000313" key="3">
    <source>
        <dbReference type="Proteomes" id="UP000274429"/>
    </source>
</evidence>
<dbReference type="OrthoDB" id="6256119at2759"/>
<reference evidence="4" key="1">
    <citation type="submission" date="2017-02" db="UniProtKB">
        <authorList>
            <consortium name="WormBaseParasite"/>
        </authorList>
    </citation>
    <scope>IDENTIFICATION</scope>
</reference>
<dbReference type="Pfam" id="PF21235">
    <property type="entry name" value="UBA_ARI1"/>
    <property type="match status" value="1"/>
</dbReference>
<name>A0A0R3WYJ4_HYDTA</name>